<sequence>MARAETFSRSLRLFVDRNLSPDALRAELARRAIAARDDLIARGEAPPSWRRYVDGKADAPETSVRLDGTILYRFNLTGEAAEVALDLCRSTSPVRSGRFRDSWLLLCDDKLWKQPLKDLPAGATILIVNPMPYARKIETGALEPRIRRNQLERVRQSLMRRFPTLVFSKIFIRLGGGVAPSAPYILRGASGERRTRAGSTMTYPALEISPRS</sequence>
<keyword evidence="2" id="KW-1185">Reference proteome</keyword>
<organism evidence="1 2">
    <name type="scientific">Asaia spathodeae</name>
    <dbReference type="NCBI Taxonomy" id="657016"/>
    <lineage>
        <taxon>Bacteria</taxon>
        <taxon>Pseudomonadati</taxon>
        <taxon>Pseudomonadota</taxon>
        <taxon>Alphaproteobacteria</taxon>
        <taxon>Acetobacterales</taxon>
        <taxon>Acetobacteraceae</taxon>
        <taxon>Asaia</taxon>
    </lineage>
</organism>
<evidence type="ECO:0000313" key="1">
    <source>
        <dbReference type="EMBL" id="NVN46290.1"/>
    </source>
</evidence>
<dbReference type="RefSeq" id="WP_267311673.1">
    <property type="nucleotide sequence ID" value="NZ_JABXXV010000002.1"/>
</dbReference>
<gene>
    <name evidence="1" type="ORF">HW542_05645</name>
</gene>
<comment type="caution">
    <text evidence="1">The sequence shown here is derived from an EMBL/GenBank/DDBJ whole genome shotgun (WGS) entry which is preliminary data.</text>
</comment>
<dbReference type="EMBL" id="JABXXV010000002">
    <property type="protein sequence ID" value="NVN46290.1"/>
    <property type="molecule type" value="Genomic_DNA"/>
</dbReference>
<evidence type="ECO:0000313" key="2">
    <source>
        <dbReference type="Proteomes" id="UP001516351"/>
    </source>
</evidence>
<protein>
    <submittedName>
        <fullName evidence="1">HK97 gp10 family phage protein</fullName>
    </submittedName>
</protein>
<proteinExistence type="predicted"/>
<name>A0ABX2P4H7_9PROT</name>
<dbReference type="Proteomes" id="UP001516351">
    <property type="component" value="Unassembled WGS sequence"/>
</dbReference>
<accession>A0ABX2P4H7</accession>
<reference evidence="1 2" key="1">
    <citation type="submission" date="2020-06" db="EMBL/GenBank/DDBJ databases">
        <title>Synonyms of Asaia species.</title>
        <authorList>
            <person name="Sombolestani A."/>
        </authorList>
    </citation>
    <scope>NUCLEOTIDE SEQUENCE [LARGE SCALE GENOMIC DNA]</scope>
    <source>
        <strain evidence="1 2">LMG 27047</strain>
    </source>
</reference>